<organism evidence="6 7">
    <name type="scientific">Brevibacillus fortis</name>
    <dbReference type="NCBI Taxonomy" id="2126352"/>
    <lineage>
        <taxon>Bacteria</taxon>
        <taxon>Bacillati</taxon>
        <taxon>Bacillota</taxon>
        <taxon>Bacilli</taxon>
        <taxon>Bacillales</taxon>
        <taxon>Paenibacillaceae</taxon>
        <taxon>Brevibacillus</taxon>
    </lineage>
</organism>
<evidence type="ECO:0000313" key="6">
    <source>
        <dbReference type="EMBL" id="PSJ99604.1"/>
    </source>
</evidence>
<feature type="domain" description="Solute-binding protein family 5" evidence="5">
    <location>
        <begin position="90"/>
        <end position="443"/>
    </location>
</feature>
<dbReference type="PIRSF" id="PIRSF002741">
    <property type="entry name" value="MppA"/>
    <property type="match status" value="1"/>
</dbReference>
<evidence type="ECO:0000259" key="5">
    <source>
        <dbReference type="Pfam" id="PF00496"/>
    </source>
</evidence>
<keyword evidence="7" id="KW-1185">Reference proteome</keyword>
<dbReference type="InterPro" id="IPR000914">
    <property type="entry name" value="SBP_5_dom"/>
</dbReference>
<evidence type="ECO:0000256" key="1">
    <source>
        <dbReference type="ARBA" id="ARBA00005695"/>
    </source>
</evidence>
<dbReference type="Gene3D" id="3.90.76.10">
    <property type="entry name" value="Dipeptide-binding Protein, Domain 1"/>
    <property type="match status" value="1"/>
</dbReference>
<dbReference type="OrthoDB" id="9796817at2"/>
<keyword evidence="2" id="KW-0813">Transport</keyword>
<sequence>MYTQTSFHRLIGLLLAAIMAIAGCSFGEGQPHNNQIVPTPQKVAEGGTLTIARMSDAANLDPHFILTINEASVVQGKVYEGLVKRDRNMNIQPQLATAWEQIDDLTWEFTLRQGVVFHDGTPFHAQAVKETFDRVLDPAVASPRAAMFEKVKQVRVIDPYRVQFILHKPFAPLLSILASHEGSIISPTAIDKYGRELSHHPVGTGPYQFQSWEPGSQITLSKNQSYWGEAATLDQVVFKVVPDDAARIAMVENGEAHVAESIPVMELDHIQASTQMRVYRSDALGTEFIGFNVARPPLNDIRVRKAISMAIETGAIIKGVYNNVGTKANSPIGPHVFGYSPTVKSYPYDINQARRLLAEAGYPDGFPIQMITYNRQDRILVSQVIRSQLKGIGIDADLKVVSYDEFVRTIEKTKDHEIFVSGWANATGDADYNQYNLFHTSGGGAGNSFQYSNPELDRLIEAGRSETDPAKRLTIYAKAQKVELQDALVVPIRNLENLAVISNNIQGFSISPAGYLNIDQVVISQ</sequence>
<dbReference type="Gene3D" id="3.10.105.10">
    <property type="entry name" value="Dipeptide-binding Protein, Domain 3"/>
    <property type="match status" value="1"/>
</dbReference>
<dbReference type="SUPFAM" id="SSF53850">
    <property type="entry name" value="Periplasmic binding protein-like II"/>
    <property type="match status" value="1"/>
</dbReference>
<dbReference type="GO" id="GO:1904680">
    <property type="term" value="F:peptide transmembrane transporter activity"/>
    <property type="evidence" value="ECO:0007669"/>
    <property type="project" value="TreeGrafter"/>
</dbReference>
<dbReference type="Proteomes" id="UP000240419">
    <property type="component" value="Unassembled WGS sequence"/>
</dbReference>
<evidence type="ECO:0000256" key="2">
    <source>
        <dbReference type="ARBA" id="ARBA00022448"/>
    </source>
</evidence>
<dbReference type="Pfam" id="PF00496">
    <property type="entry name" value="SBP_bac_5"/>
    <property type="match status" value="1"/>
</dbReference>
<protein>
    <submittedName>
        <fullName evidence="6">Glutathione ABC transporter substrate-binding protein</fullName>
    </submittedName>
</protein>
<comment type="similarity">
    <text evidence="1">Belongs to the bacterial solute-binding protein 5 family.</text>
</comment>
<reference evidence="6 7" key="1">
    <citation type="submission" date="2018-03" db="EMBL/GenBank/DDBJ databases">
        <title>Brevisbacillus phylogenomics.</title>
        <authorList>
            <person name="Dunlap C."/>
        </authorList>
    </citation>
    <scope>NUCLEOTIDE SEQUENCE [LARGE SCALE GENOMIC DNA]</scope>
    <source>
        <strain evidence="6 7">NRRL NRS-1210</strain>
    </source>
</reference>
<dbReference type="GO" id="GO:0043190">
    <property type="term" value="C:ATP-binding cassette (ABC) transporter complex"/>
    <property type="evidence" value="ECO:0007669"/>
    <property type="project" value="InterPro"/>
</dbReference>
<name>A0A2P7VKA1_9BACL</name>
<dbReference type="GO" id="GO:0042597">
    <property type="term" value="C:periplasmic space"/>
    <property type="evidence" value="ECO:0007669"/>
    <property type="project" value="UniProtKB-ARBA"/>
</dbReference>
<proteinExistence type="inferred from homology"/>
<dbReference type="PANTHER" id="PTHR30290:SF9">
    <property type="entry name" value="OLIGOPEPTIDE-BINDING PROTEIN APPA"/>
    <property type="match status" value="1"/>
</dbReference>
<feature type="chain" id="PRO_5038666093" evidence="4">
    <location>
        <begin position="28"/>
        <end position="525"/>
    </location>
</feature>
<dbReference type="PANTHER" id="PTHR30290">
    <property type="entry name" value="PERIPLASMIC BINDING COMPONENT OF ABC TRANSPORTER"/>
    <property type="match status" value="1"/>
</dbReference>
<feature type="signal peptide" evidence="4">
    <location>
        <begin position="1"/>
        <end position="27"/>
    </location>
</feature>
<dbReference type="CDD" id="cd08499">
    <property type="entry name" value="PBP2_Ylib_like"/>
    <property type="match status" value="1"/>
</dbReference>
<accession>A0A2P7VKA1</accession>
<dbReference type="InterPro" id="IPR039424">
    <property type="entry name" value="SBP_5"/>
</dbReference>
<dbReference type="RefSeq" id="WP_106837355.1">
    <property type="nucleotide sequence ID" value="NZ_JBCNIW010000016.1"/>
</dbReference>
<dbReference type="Gene3D" id="3.40.190.10">
    <property type="entry name" value="Periplasmic binding protein-like II"/>
    <property type="match status" value="1"/>
</dbReference>
<comment type="caution">
    <text evidence="6">The sequence shown here is derived from an EMBL/GenBank/DDBJ whole genome shotgun (WGS) entry which is preliminary data.</text>
</comment>
<evidence type="ECO:0000256" key="3">
    <source>
        <dbReference type="ARBA" id="ARBA00022729"/>
    </source>
</evidence>
<dbReference type="EMBL" id="PXZM01000003">
    <property type="protein sequence ID" value="PSJ99604.1"/>
    <property type="molecule type" value="Genomic_DNA"/>
</dbReference>
<dbReference type="GO" id="GO:0015833">
    <property type="term" value="P:peptide transport"/>
    <property type="evidence" value="ECO:0007669"/>
    <property type="project" value="TreeGrafter"/>
</dbReference>
<dbReference type="AlphaFoldDB" id="A0A2P7VKA1"/>
<evidence type="ECO:0000313" key="7">
    <source>
        <dbReference type="Proteomes" id="UP000240419"/>
    </source>
</evidence>
<keyword evidence="3 4" id="KW-0732">Signal</keyword>
<evidence type="ECO:0000256" key="4">
    <source>
        <dbReference type="SAM" id="SignalP"/>
    </source>
</evidence>
<gene>
    <name evidence="6" type="ORF">C7R93_02705</name>
</gene>
<dbReference type="InterPro" id="IPR030678">
    <property type="entry name" value="Peptide/Ni-bd"/>
</dbReference>